<dbReference type="Proteomes" id="UP000002407">
    <property type="component" value="Chromosome"/>
</dbReference>
<dbReference type="STRING" id="360107.CHAB381_1032"/>
<feature type="transmembrane region" description="Helical" evidence="1">
    <location>
        <begin position="7"/>
        <end position="26"/>
    </location>
</feature>
<dbReference type="HOGENOM" id="CLU_1902826_0_0_7"/>
<keyword evidence="1" id="KW-0472">Membrane</keyword>
<dbReference type="AlphaFoldDB" id="A7I250"/>
<evidence type="ECO:0000256" key="1">
    <source>
        <dbReference type="SAM" id="Phobius"/>
    </source>
</evidence>
<keyword evidence="3" id="KW-1185">Reference proteome</keyword>
<gene>
    <name evidence="2" type="ordered locus">CHAB381_1032</name>
</gene>
<dbReference type="EMBL" id="CP000776">
    <property type="protein sequence ID" value="ABS51514.1"/>
    <property type="molecule type" value="Genomic_DNA"/>
</dbReference>
<feature type="transmembrane region" description="Helical" evidence="1">
    <location>
        <begin position="109"/>
        <end position="129"/>
    </location>
</feature>
<dbReference type="RefSeq" id="WP_012108888.1">
    <property type="nucleotide sequence ID" value="NC_009714.1"/>
</dbReference>
<name>A7I250_CAMHC</name>
<evidence type="ECO:0000313" key="3">
    <source>
        <dbReference type="Proteomes" id="UP000002407"/>
    </source>
</evidence>
<sequence>MKKIIKFYFLADFLLIAFSIFIGKIFLLNTQVGFLGALFIILISFKSLKDKISTEALKVRIGESEISADEADKKPKIFSKAAFYFFAPLKILAYAGFFAALYYLNKFSLFSPSGLICGISIIPLVTLIFKIKE</sequence>
<evidence type="ECO:0000313" key="2">
    <source>
        <dbReference type="EMBL" id="ABS51514.1"/>
    </source>
</evidence>
<keyword evidence="1" id="KW-0812">Transmembrane</keyword>
<accession>A7I250</accession>
<keyword evidence="1" id="KW-1133">Transmembrane helix</keyword>
<protein>
    <submittedName>
        <fullName evidence="2">Uncharacterized protein</fullName>
    </submittedName>
</protein>
<dbReference type="KEGG" id="cha:CHAB381_1032"/>
<feature type="transmembrane region" description="Helical" evidence="1">
    <location>
        <begin position="82"/>
        <end position="103"/>
    </location>
</feature>
<feature type="transmembrane region" description="Helical" evidence="1">
    <location>
        <begin position="32"/>
        <end position="48"/>
    </location>
</feature>
<organism evidence="2 3">
    <name type="scientific">Campylobacter hominis (strain ATCC BAA-381 / DSM 21671 / CCUG 45161 / LMG 19568 / NCTC 13146 / CH001A)</name>
    <dbReference type="NCBI Taxonomy" id="360107"/>
    <lineage>
        <taxon>Bacteria</taxon>
        <taxon>Pseudomonadati</taxon>
        <taxon>Campylobacterota</taxon>
        <taxon>Epsilonproteobacteria</taxon>
        <taxon>Campylobacterales</taxon>
        <taxon>Campylobacteraceae</taxon>
        <taxon>Campylobacter</taxon>
    </lineage>
</organism>
<proteinExistence type="predicted"/>
<reference evidence="3" key="1">
    <citation type="submission" date="2007-07" db="EMBL/GenBank/DDBJ databases">
        <title>Complete genome sequence of Campylobacter hominis ATCC BAA-381, a commensal isolated from the human gastrointestinal tract.</title>
        <authorList>
            <person name="Fouts D.E."/>
            <person name="Mongodin E.F."/>
            <person name="Puiu D."/>
            <person name="Sebastian Y."/>
            <person name="Miller W.G."/>
            <person name="Mandrell R.E."/>
            <person name="Nelson K.E."/>
        </authorList>
    </citation>
    <scope>NUCLEOTIDE SEQUENCE [LARGE SCALE GENOMIC DNA]</scope>
    <source>
        <strain evidence="3">ATCC BAA-381 / DSM 21671 / CCUG 45161 / LMG 19568 / NCTC 13146 / CH001A</strain>
    </source>
</reference>